<dbReference type="PATRIC" id="fig|543877.4.peg.2341"/>
<keyword evidence="2" id="KW-1185">Reference proteome</keyword>
<sequence length="45" mass="4676" precursor="true">MKMFKTDLFRNFAIGFVAGALLVGLQAGPDIVGAIAPPAEAAQTR</sequence>
<evidence type="ECO:0000313" key="2">
    <source>
        <dbReference type="Proteomes" id="UP000037643"/>
    </source>
</evidence>
<evidence type="ECO:0000313" key="1">
    <source>
        <dbReference type="EMBL" id="AKM08364.1"/>
    </source>
</evidence>
<organism evidence="1 2">
    <name type="scientific">Pelagerythrobacter marensis</name>
    <dbReference type="NCBI Taxonomy" id="543877"/>
    <lineage>
        <taxon>Bacteria</taxon>
        <taxon>Pseudomonadati</taxon>
        <taxon>Pseudomonadota</taxon>
        <taxon>Alphaproteobacteria</taxon>
        <taxon>Sphingomonadales</taxon>
        <taxon>Erythrobacteraceae</taxon>
        <taxon>Pelagerythrobacter</taxon>
    </lineage>
</organism>
<dbReference type="OrthoDB" id="7392093at2"/>
<dbReference type="KEGG" id="amx:AM2010_2308"/>
<dbReference type="RefSeq" id="WP_156178740.1">
    <property type="nucleotide sequence ID" value="NZ_CP011805.1"/>
</dbReference>
<protein>
    <submittedName>
        <fullName evidence="1">Uncharacterized protein</fullName>
    </submittedName>
</protein>
<accession>A0A0G3XCN8</accession>
<reference evidence="1 2" key="1">
    <citation type="submission" date="2015-06" db="EMBL/GenBank/DDBJ databases">
        <authorList>
            <person name="Kim K.M."/>
        </authorList>
    </citation>
    <scope>NUCLEOTIDE SEQUENCE [LARGE SCALE GENOMIC DNA]</scope>
    <source>
        <strain evidence="1 2">KCTC 22370</strain>
    </source>
</reference>
<dbReference type="AlphaFoldDB" id="A0A0G3XCN8"/>
<dbReference type="EMBL" id="CP011805">
    <property type="protein sequence ID" value="AKM08364.1"/>
    <property type="molecule type" value="Genomic_DNA"/>
</dbReference>
<dbReference type="Proteomes" id="UP000037643">
    <property type="component" value="Chromosome"/>
</dbReference>
<dbReference type="STRING" id="543877.AM2010_2308"/>
<name>A0A0G3XCN8_9SPHN</name>
<proteinExistence type="predicted"/>
<gene>
    <name evidence="1" type="ORF">AM2010_2308</name>
</gene>